<protein>
    <submittedName>
        <fullName evidence="1">(wild Malaysian banana) hypothetical protein</fullName>
    </submittedName>
</protein>
<dbReference type="Proteomes" id="UP000012960">
    <property type="component" value="Unplaced"/>
</dbReference>
<gene>
    <name evidence="1" type="ORF">GSMUA_209320.1</name>
</gene>
<sequence length="96" mass="10905">MVSVDLASSTAPRPILSVRLVRRRFLRHQLLSGLSRDLWSRTQGESLDLHVHIQESQTWVDFTHAENMPPATPPYVLHLNSMVKSTCLPAGSYFYS</sequence>
<name>A0A804I949_MUSAM</name>
<evidence type="ECO:0000313" key="3">
    <source>
        <dbReference type="Proteomes" id="UP000012960"/>
    </source>
</evidence>
<organism evidence="2 3">
    <name type="scientific">Musa acuminata subsp. malaccensis</name>
    <name type="common">Wild banana</name>
    <name type="synonym">Musa malaccensis</name>
    <dbReference type="NCBI Taxonomy" id="214687"/>
    <lineage>
        <taxon>Eukaryota</taxon>
        <taxon>Viridiplantae</taxon>
        <taxon>Streptophyta</taxon>
        <taxon>Embryophyta</taxon>
        <taxon>Tracheophyta</taxon>
        <taxon>Spermatophyta</taxon>
        <taxon>Magnoliopsida</taxon>
        <taxon>Liliopsida</taxon>
        <taxon>Zingiberales</taxon>
        <taxon>Musaceae</taxon>
        <taxon>Musa</taxon>
    </lineage>
</organism>
<keyword evidence="3" id="KW-1185">Reference proteome</keyword>
<evidence type="ECO:0000313" key="2">
    <source>
        <dbReference type="EnsemblPlants" id="Ma03_p06390.1"/>
    </source>
</evidence>
<dbReference type="EnsemblPlants" id="Ma03_t06390.1">
    <property type="protein sequence ID" value="Ma03_p06390.1"/>
    <property type="gene ID" value="Ma03_g06390"/>
</dbReference>
<reference evidence="1" key="1">
    <citation type="submission" date="2021-03" db="EMBL/GenBank/DDBJ databases">
        <authorList>
            <consortium name="Genoscope - CEA"/>
            <person name="William W."/>
        </authorList>
    </citation>
    <scope>NUCLEOTIDE SEQUENCE</scope>
    <source>
        <strain evidence="1">Doubled-haploid Pahang</strain>
    </source>
</reference>
<accession>A0A804I949</accession>
<proteinExistence type="predicted"/>
<dbReference type="Gramene" id="Ma03_t06390.1">
    <property type="protein sequence ID" value="Ma03_p06390.1"/>
    <property type="gene ID" value="Ma03_g06390"/>
</dbReference>
<reference evidence="2" key="2">
    <citation type="submission" date="2021-05" db="UniProtKB">
        <authorList>
            <consortium name="EnsemblPlants"/>
        </authorList>
    </citation>
    <scope>IDENTIFICATION</scope>
    <source>
        <strain evidence="2">subsp. malaccensis</strain>
    </source>
</reference>
<dbReference type="EMBL" id="HG996468">
    <property type="protein sequence ID" value="CAG1849346.1"/>
    <property type="molecule type" value="Genomic_DNA"/>
</dbReference>
<dbReference type="InParanoid" id="A0A804I949"/>
<dbReference type="AlphaFoldDB" id="A0A804I949"/>
<evidence type="ECO:0000313" key="1">
    <source>
        <dbReference type="EMBL" id="CAG1849346.1"/>
    </source>
</evidence>